<proteinExistence type="inferred from homology"/>
<dbReference type="AlphaFoldDB" id="A0A916T541"/>
<evidence type="ECO:0000256" key="1">
    <source>
        <dbReference type="ARBA" id="ARBA00004651"/>
    </source>
</evidence>
<sequence>MSVLCGNTQVDVGLPSDVAIAALLPELARLLLRNEFGEARAVPDDLSSQWSLGRVGDTPFDESRTLTEVGVRDGDLLVLHTSAAGELPALYDDVIDAVAGINRREFAAWTPVAARWLGIVGLLVAAFSSVVWSVLGPWASHRIAFTVIAGVAALAFLVGAALVSSVLSDMGFAAALTTASALFGFLAGYTAIGGDDRSVGWLVGSAIVAVIALLSLRITAGHPFTHMALLTSGVLVAIGAAIQVLWQEPVAKSAAIIAVVALLVTLIAPRLTILFTRLPIPTVPSAGVNLETLEAPQHNNVNAGVSAIGALALPEATALEVRAKSANSYLSGLMLGSSVVTATAAVITAIPLHGFYWQGVVLAVLVSMALILRGRSHADLVQAATLIGVGLAGLLAVFALLAFSGGVWPVVGFGLAILIAVASGYFGVLAPRAEFSPVMRRIGEFAEYLMITATIPLAAWVLGVYGLARGL</sequence>
<evidence type="ECO:0000256" key="7">
    <source>
        <dbReference type="SAM" id="Phobius"/>
    </source>
</evidence>
<feature type="transmembrane region" description="Helical" evidence="7">
    <location>
        <begin position="329"/>
        <end position="349"/>
    </location>
</feature>
<feature type="transmembrane region" description="Helical" evidence="7">
    <location>
        <begin position="141"/>
        <end position="163"/>
    </location>
</feature>
<feature type="transmembrane region" description="Helical" evidence="7">
    <location>
        <begin position="170"/>
        <end position="192"/>
    </location>
</feature>
<feature type="domain" description="EccD-like transmembrane" evidence="8">
    <location>
        <begin position="115"/>
        <end position="471"/>
    </location>
</feature>
<evidence type="ECO:0000256" key="4">
    <source>
        <dbReference type="ARBA" id="ARBA00022692"/>
    </source>
</evidence>
<evidence type="ECO:0000256" key="2">
    <source>
        <dbReference type="ARBA" id="ARBA00006162"/>
    </source>
</evidence>
<evidence type="ECO:0000313" key="9">
    <source>
        <dbReference type="EMBL" id="GGB32181.1"/>
    </source>
</evidence>
<reference evidence="9" key="1">
    <citation type="journal article" date="2014" name="Int. J. Syst. Evol. Microbiol.">
        <title>Complete genome sequence of Corynebacterium casei LMG S-19264T (=DSM 44701T), isolated from a smear-ripened cheese.</title>
        <authorList>
            <consortium name="US DOE Joint Genome Institute (JGI-PGF)"/>
            <person name="Walter F."/>
            <person name="Albersmeier A."/>
            <person name="Kalinowski J."/>
            <person name="Ruckert C."/>
        </authorList>
    </citation>
    <scope>NUCLEOTIDE SEQUENCE</scope>
    <source>
        <strain evidence="9">CGMCC 1.12827</strain>
    </source>
</reference>
<feature type="transmembrane region" description="Helical" evidence="7">
    <location>
        <begin position="198"/>
        <end position="216"/>
    </location>
</feature>
<keyword evidence="5 7" id="KW-1133">Transmembrane helix</keyword>
<dbReference type="InterPro" id="IPR024962">
    <property type="entry name" value="YukD-like"/>
</dbReference>
<evidence type="ECO:0000256" key="3">
    <source>
        <dbReference type="ARBA" id="ARBA00022475"/>
    </source>
</evidence>
<feature type="transmembrane region" description="Helical" evidence="7">
    <location>
        <begin position="355"/>
        <end position="372"/>
    </location>
</feature>
<dbReference type="Pfam" id="PF08817">
    <property type="entry name" value="YukD"/>
    <property type="match status" value="1"/>
</dbReference>
<keyword evidence="6 7" id="KW-0472">Membrane</keyword>
<organism evidence="9 10">
    <name type="scientific">Gordonia jinhuaensis</name>
    <dbReference type="NCBI Taxonomy" id="1517702"/>
    <lineage>
        <taxon>Bacteria</taxon>
        <taxon>Bacillati</taxon>
        <taxon>Actinomycetota</taxon>
        <taxon>Actinomycetes</taxon>
        <taxon>Mycobacteriales</taxon>
        <taxon>Gordoniaceae</taxon>
        <taxon>Gordonia</taxon>
    </lineage>
</organism>
<keyword evidence="10" id="KW-1185">Reference proteome</keyword>
<evidence type="ECO:0000256" key="6">
    <source>
        <dbReference type="ARBA" id="ARBA00023136"/>
    </source>
</evidence>
<dbReference type="GO" id="GO:0005886">
    <property type="term" value="C:plasma membrane"/>
    <property type="evidence" value="ECO:0007669"/>
    <property type="project" value="UniProtKB-SubCell"/>
</dbReference>
<evidence type="ECO:0000256" key="5">
    <source>
        <dbReference type="ARBA" id="ARBA00022989"/>
    </source>
</evidence>
<reference evidence="9" key="2">
    <citation type="submission" date="2020-09" db="EMBL/GenBank/DDBJ databases">
        <authorList>
            <person name="Sun Q."/>
            <person name="Zhou Y."/>
        </authorList>
    </citation>
    <scope>NUCLEOTIDE SEQUENCE</scope>
    <source>
        <strain evidence="9">CGMCC 1.12827</strain>
    </source>
</reference>
<dbReference type="NCBIfam" id="TIGR03920">
    <property type="entry name" value="T7SS_EccD"/>
    <property type="match status" value="1"/>
</dbReference>
<feature type="transmembrane region" description="Helical" evidence="7">
    <location>
        <begin position="113"/>
        <end position="135"/>
    </location>
</feature>
<dbReference type="PIRSF" id="PIRSF017804">
    <property type="entry name" value="Secretion_EccD1"/>
    <property type="match status" value="1"/>
</dbReference>
<keyword evidence="4 7" id="KW-0812">Transmembrane</keyword>
<dbReference type="Pfam" id="PF19053">
    <property type="entry name" value="EccD"/>
    <property type="match status" value="1"/>
</dbReference>
<feature type="transmembrane region" description="Helical" evidence="7">
    <location>
        <begin position="253"/>
        <end position="275"/>
    </location>
</feature>
<dbReference type="InterPro" id="IPR006707">
    <property type="entry name" value="T7SS_EccD"/>
</dbReference>
<evidence type="ECO:0000259" key="8">
    <source>
        <dbReference type="Pfam" id="PF19053"/>
    </source>
</evidence>
<keyword evidence="3" id="KW-1003">Cell membrane</keyword>
<feature type="transmembrane region" description="Helical" evidence="7">
    <location>
        <begin position="384"/>
        <end position="404"/>
    </location>
</feature>
<comment type="subcellular location">
    <subcellularLocation>
        <location evidence="1">Cell membrane</location>
        <topology evidence="1">Multi-pass membrane protein</topology>
    </subcellularLocation>
</comment>
<comment type="caution">
    <text evidence="9">The sequence shown here is derived from an EMBL/GenBank/DDBJ whole genome shotgun (WGS) entry which is preliminary data.</text>
</comment>
<dbReference type="Gene3D" id="3.10.20.90">
    <property type="entry name" value="Phosphatidylinositol 3-kinase Catalytic Subunit, Chain A, domain 1"/>
    <property type="match status" value="1"/>
</dbReference>
<feature type="transmembrane region" description="Helical" evidence="7">
    <location>
        <begin position="448"/>
        <end position="468"/>
    </location>
</feature>
<protein>
    <recommendedName>
        <fullName evidence="8">EccD-like transmembrane domain-containing protein</fullName>
    </recommendedName>
</protein>
<comment type="similarity">
    <text evidence="2">Belongs to the EccD/Snm4 family.</text>
</comment>
<gene>
    <name evidence="9" type="ORF">GCM10011489_20480</name>
</gene>
<dbReference type="InterPro" id="IPR044049">
    <property type="entry name" value="EccD_transm"/>
</dbReference>
<feature type="transmembrane region" description="Helical" evidence="7">
    <location>
        <begin position="228"/>
        <end position="247"/>
    </location>
</feature>
<accession>A0A916T541</accession>
<evidence type="ECO:0000313" key="10">
    <source>
        <dbReference type="Proteomes" id="UP000621454"/>
    </source>
</evidence>
<feature type="transmembrane region" description="Helical" evidence="7">
    <location>
        <begin position="410"/>
        <end position="428"/>
    </location>
</feature>
<dbReference type="EMBL" id="BMGC01000012">
    <property type="protein sequence ID" value="GGB32181.1"/>
    <property type="molecule type" value="Genomic_DNA"/>
</dbReference>
<name>A0A916T541_9ACTN</name>
<dbReference type="Proteomes" id="UP000621454">
    <property type="component" value="Unassembled WGS sequence"/>
</dbReference>